<keyword evidence="21" id="KW-1185">Reference proteome</keyword>
<organism evidence="20 21">
    <name type="scientific">Linnemannia gamsii</name>
    <dbReference type="NCBI Taxonomy" id="64522"/>
    <lineage>
        <taxon>Eukaryota</taxon>
        <taxon>Fungi</taxon>
        <taxon>Fungi incertae sedis</taxon>
        <taxon>Mucoromycota</taxon>
        <taxon>Mortierellomycotina</taxon>
        <taxon>Mortierellomycetes</taxon>
        <taxon>Mortierellales</taxon>
        <taxon>Mortierellaceae</taxon>
        <taxon>Linnemannia</taxon>
    </lineage>
</organism>
<dbReference type="InterPro" id="IPR001241">
    <property type="entry name" value="Topo_IIA"/>
</dbReference>
<dbReference type="Pfam" id="PF00712">
    <property type="entry name" value="DNA_pol3_beta"/>
    <property type="match status" value="1"/>
</dbReference>
<keyword evidence="7" id="KW-0963">Cytoplasm</keyword>
<dbReference type="SMART" id="SM00387">
    <property type="entry name" value="HATPase_c"/>
    <property type="match status" value="1"/>
</dbReference>
<comment type="similarity">
    <text evidence="17">Belongs to the type II topoisomerase family.</text>
</comment>
<evidence type="ECO:0000256" key="17">
    <source>
        <dbReference type="RuleBase" id="RU362094"/>
    </source>
</evidence>
<dbReference type="InterPro" id="IPR018522">
    <property type="entry name" value="TopoIIA_CS"/>
</dbReference>
<dbReference type="Pfam" id="PF02767">
    <property type="entry name" value="DNA_pol3_beta_2"/>
    <property type="match status" value="1"/>
</dbReference>
<dbReference type="PANTHER" id="PTHR45866">
    <property type="entry name" value="DNA GYRASE/TOPOISOMERASE SUBUNIT B"/>
    <property type="match status" value="1"/>
</dbReference>
<dbReference type="PRINTS" id="PR00051">
    <property type="entry name" value="DNAA"/>
</dbReference>
<feature type="region of interest" description="Disordered" evidence="18">
    <location>
        <begin position="25"/>
        <end position="64"/>
    </location>
</feature>
<dbReference type="CDD" id="cd00822">
    <property type="entry name" value="TopoII_Trans_DNA_gyrase"/>
    <property type="match status" value="1"/>
</dbReference>
<dbReference type="SUPFAM" id="SSF54211">
    <property type="entry name" value="Ribosomal protein S5 domain 2-like"/>
    <property type="match status" value="1"/>
</dbReference>
<dbReference type="Gene3D" id="3.30.230.10">
    <property type="match status" value="1"/>
</dbReference>
<evidence type="ECO:0000256" key="11">
    <source>
        <dbReference type="ARBA" id="ARBA00022840"/>
    </source>
</evidence>
<dbReference type="SMART" id="SM00760">
    <property type="entry name" value="Bac_DnaA_C"/>
    <property type="match status" value="1"/>
</dbReference>
<dbReference type="Gene3D" id="3.10.150.10">
    <property type="entry name" value="DNA Polymerase III, subunit A, domain 2"/>
    <property type="match status" value="1"/>
</dbReference>
<evidence type="ECO:0000256" key="6">
    <source>
        <dbReference type="ARBA" id="ARBA00019635"/>
    </source>
</evidence>
<dbReference type="Pfam" id="PF18053">
    <property type="entry name" value="GyrB_insert"/>
    <property type="match status" value="1"/>
</dbReference>
<evidence type="ECO:0000256" key="10">
    <source>
        <dbReference type="ARBA" id="ARBA00022741"/>
    </source>
</evidence>
<dbReference type="InterPro" id="IPR014721">
    <property type="entry name" value="Ribsml_uS5_D2-typ_fold_subgr"/>
</dbReference>
<dbReference type="Gene3D" id="3.30.565.10">
    <property type="entry name" value="Histidine kinase-like ATPase, C-terminal domain"/>
    <property type="match status" value="1"/>
</dbReference>
<dbReference type="CDD" id="cd03366">
    <property type="entry name" value="TOPRIM_TopoIIA_GyrB"/>
    <property type="match status" value="1"/>
</dbReference>
<evidence type="ECO:0000259" key="19">
    <source>
        <dbReference type="PROSITE" id="PS50880"/>
    </source>
</evidence>
<evidence type="ECO:0000256" key="5">
    <source>
        <dbReference type="ARBA" id="ARBA00012895"/>
    </source>
</evidence>
<dbReference type="InterPro" id="IPR006171">
    <property type="entry name" value="TOPRIM_dom"/>
</dbReference>
<comment type="cofactor">
    <cofactor evidence="2">
        <name>Mg(2+)</name>
        <dbReference type="ChEBI" id="CHEBI:18420"/>
    </cofactor>
</comment>
<dbReference type="PROSITE" id="PS50880">
    <property type="entry name" value="TOPRIM"/>
    <property type="match status" value="1"/>
</dbReference>
<dbReference type="InterPro" id="IPR001957">
    <property type="entry name" value="Chromosome_initiator_DnaA"/>
</dbReference>
<dbReference type="Proteomes" id="UP001194696">
    <property type="component" value="Unassembled WGS sequence"/>
</dbReference>
<dbReference type="Pfam" id="PF00204">
    <property type="entry name" value="DNA_gyraseB"/>
    <property type="match status" value="1"/>
</dbReference>
<accession>A0ABQ7K3M6</accession>
<keyword evidence="12" id="KW-0460">Magnesium</keyword>
<evidence type="ECO:0000256" key="8">
    <source>
        <dbReference type="ARBA" id="ARBA00022705"/>
    </source>
</evidence>
<dbReference type="SMART" id="SM00480">
    <property type="entry name" value="POL3Bc"/>
    <property type="match status" value="1"/>
</dbReference>
<dbReference type="InterPro" id="IPR003594">
    <property type="entry name" value="HATPase_dom"/>
</dbReference>
<feature type="compositionally biased region" description="Polar residues" evidence="18">
    <location>
        <begin position="25"/>
        <end position="39"/>
    </location>
</feature>
<dbReference type="InterPro" id="IPR041423">
    <property type="entry name" value="GyrB_insert"/>
</dbReference>
<evidence type="ECO:0000256" key="18">
    <source>
        <dbReference type="SAM" id="MobiDB-lite"/>
    </source>
</evidence>
<evidence type="ECO:0000256" key="2">
    <source>
        <dbReference type="ARBA" id="ARBA00001946"/>
    </source>
</evidence>
<dbReference type="InterPro" id="IPR001001">
    <property type="entry name" value="DNA_polIII_beta"/>
</dbReference>
<dbReference type="HAMAP" id="MF_00377">
    <property type="entry name" value="DnaA_bact"/>
    <property type="match status" value="1"/>
</dbReference>
<evidence type="ECO:0000313" key="20">
    <source>
        <dbReference type="EMBL" id="KAG0290264.1"/>
    </source>
</evidence>
<dbReference type="Gene3D" id="3.40.50.300">
    <property type="entry name" value="P-loop containing nucleotide triphosphate hydrolases"/>
    <property type="match status" value="1"/>
</dbReference>
<dbReference type="InterPro" id="IPR049353">
    <property type="entry name" value="GyrB_hook"/>
</dbReference>
<comment type="function">
    <text evidence="17">Control of topological states of DNA by transient breakage and subsequent rejoining of DNA strands. Topoisomerase II makes double-strand breaks.</text>
</comment>
<dbReference type="CDD" id="cd00140">
    <property type="entry name" value="beta_clamp"/>
    <property type="match status" value="1"/>
</dbReference>
<dbReference type="InterPro" id="IPR020591">
    <property type="entry name" value="Chromosome_initiator_DnaA-like"/>
</dbReference>
<dbReference type="Gene3D" id="3.70.10.10">
    <property type="match status" value="1"/>
</dbReference>
<evidence type="ECO:0000256" key="1">
    <source>
        <dbReference type="ARBA" id="ARBA00000185"/>
    </source>
</evidence>
<dbReference type="InterPro" id="IPR010921">
    <property type="entry name" value="Trp_repressor/repl_initiator"/>
</dbReference>
<dbReference type="SUPFAM" id="SSF56719">
    <property type="entry name" value="Type II DNA topoisomerase"/>
    <property type="match status" value="1"/>
</dbReference>
<dbReference type="Pfam" id="PF02768">
    <property type="entry name" value="DNA_pol3_beta_3"/>
    <property type="match status" value="1"/>
</dbReference>
<dbReference type="Pfam" id="PF08299">
    <property type="entry name" value="Bac_DnaA_C"/>
    <property type="match status" value="1"/>
</dbReference>
<dbReference type="PROSITE" id="PS01008">
    <property type="entry name" value="DNAA"/>
    <property type="match status" value="1"/>
</dbReference>
<dbReference type="Pfam" id="PF21249">
    <property type="entry name" value="GyrB_hook"/>
    <property type="match status" value="1"/>
</dbReference>
<dbReference type="InterPro" id="IPR022635">
    <property type="entry name" value="DNA_polIII_beta_C"/>
</dbReference>
<comment type="similarity">
    <text evidence="3">Belongs to the DnaA family.</text>
</comment>
<name>A0ABQ7K3M6_9FUNG</name>
<evidence type="ECO:0000256" key="7">
    <source>
        <dbReference type="ARBA" id="ARBA00022490"/>
    </source>
</evidence>
<dbReference type="InterPro" id="IPR013159">
    <property type="entry name" value="DnaA_C"/>
</dbReference>
<dbReference type="Pfam" id="PF01751">
    <property type="entry name" value="Toprim"/>
    <property type="match status" value="1"/>
</dbReference>
<dbReference type="SMART" id="SM00382">
    <property type="entry name" value="AAA"/>
    <property type="match status" value="1"/>
</dbReference>
<dbReference type="InterPro" id="IPR027417">
    <property type="entry name" value="P-loop_NTPase"/>
</dbReference>
<dbReference type="NCBIfam" id="TIGR00362">
    <property type="entry name" value="DnaA"/>
    <property type="match status" value="1"/>
</dbReference>
<dbReference type="EC" id="5.6.2.2" evidence="5 17"/>
<dbReference type="SMART" id="SM00433">
    <property type="entry name" value="TOP2c"/>
    <property type="match status" value="1"/>
</dbReference>
<keyword evidence="16 17" id="KW-0413">Isomerase</keyword>
<dbReference type="InterPro" id="IPR013760">
    <property type="entry name" value="Topo_IIA-like_dom_sf"/>
</dbReference>
<evidence type="ECO:0000256" key="14">
    <source>
        <dbReference type="ARBA" id="ARBA00023121"/>
    </source>
</evidence>
<evidence type="ECO:0000313" key="21">
    <source>
        <dbReference type="Proteomes" id="UP001194696"/>
    </source>
</evidence>
<dbReference type="InterPro" id="IPR013317">
    <property type="entry name" value="DnaA_dom"/>
</dbReference>
<protein>
    <recommendedName>
        <fullName evidence="6 17">DNA topoisomerase 2</fullName>
        <ecNumber evidence="5 17">5.6.2.2</ecNumber>
    </recommendedName>
</protein>
<dbReference type="InterPro" id="IPR036890">
    <property type="entry name" value="HATPase_C_sf"/>
</dbReference>
<dbReference type="Pfam" id="PF02518">
    <property type="entry name" value="HATPase_c"/>
    <property type="match status" value="1"/>
</dbReference>
<dbReference type="InterPro" id="IPR018312">
    <property type="entry name" value="Chromosome_initiator_DnaA_CS"/>
</dbReference>
<dbReference type="InterPro" id="IPR046938">
    <property type="entry name" value="DNA_clamp_sf"/>
</dbReference>
<dbReference type="Gene3D" id="3.40.50.670">
    <property type="match status" value="1"/>
</dbReference>
<dbReference type="PROSITE" id="PS00177">
    <property type="entry name" value="TOPOISOMERASE_II"/>
    <property type="match status" value="1"/>
</dbReference>
<evidence type="ECO:0000256" key="12">
    <source>
        <dbReference type="ARBA" id="ARBA00022842"/>
    </source>
</evidence>
<comment type="similarity">
    <text evidence="4">Belongs to the type II topoisomerase GyrB family.</text>
</comment>
<evidence type="ECO:0000256" key="16">
    <source>
        <dbReference type="ARBA" id="ARBA00023235"/>
    </source>
</evidence>
<dbReference type="InterPro" id="IPR003593">
    <property type="entry name" value="AAA+_ATPase"/>
</dbReference>
<keyword evidence="10 17" id="KW-0547">Nucleotide-binding</keyword>
<dbReference type="InterPro" id="IPR013759">
    <property type="entry name" value="Topo_IIA_B_C"/>
</dbReference>
<dbReference type="CDD" id="cd06571">
    <property type="entry name" value="Bac_DnaA_C"/>
    <property type="match status" value="1"/>
</dbReference>
<dbReference type="InterPro" id="IPR020568">
    <property type="entry name" value="Ribosomal_Su5_D2-typ_SF"/>
</dbReference>
<dbReference type="SUPFAM" id="SSF48295">
    <property type="entry name" value="TrpR-like"/>
    <property type="match status" value="1"/>
</dbReference>
<keyword evidence="9" id="KW-0479">Metal-binding</keyword>
<comment type="catalytic activity">
    <reaction evidence="1 17">
        <text>ATP-dependent breakage, passage and rejoining of double-stranded DNA.</text>
        <dbReference type="EC" id="5.6.2.2"/>
    </reaction>
</comment>
<dbReference type="CDD" id="cd00009">
    <property type="entry name" value="AAA"/>
    <property type="match status" value="1"/>
</dbReference>
<dbReference type="SUPFAM" id="SSF55979">
    <property type="entry name" value="DNA clamp"/>
    <property type="match status" value="3"/>
</dbReference>
<dbReference type="InterPro" id="IPR013506">
    <property type="entry name" value="Topo_IIA_bsu_dom2"/>
</dbReference>
<dbReference type="SUPFAM" id="SSF55874">
    <property type="entry name" value="ATPase domain of HSP90 chaperone/DNA topoisomerase II/histidine kinase"/>
    <property type="match status" value="1"/>
</dbReference>
<dbReference type="NCBIfam" id="TIGR00663">
    <property type="entry name" value="dnan"/>
    <property type="match status" value="1"/>
</dbReference>
<dbReference type="Pfam" id="PF00308">
    <property type="entry name" value="Bac_DnaA"/>
    <property type="match status" value="1"/>
</dbReference>
<proteinExistence type="inferred from homology"/>
<keyword evidence="11 17" id="KW-0067">ATP-binding</keyword>
<keyword evidence="8" id="KW-0235">DNA replication</keyword>
<sequence>MAGAVDSAPVHQTAVADLTAQMTSLNPTTSETPIGQQKNSPAAGSGWSGSPLTNHESSGAPERSKLNPVLTFENFVTGKANQLARAAAIQVADNPAVSYNPLFLYGGVGLGKTHLIHAIGNQLRQQKVGARIRYIHAEQYVSDVVKAYQRKAFDEFKRYYHSLDLLLIDDIQFFSGKSRTQEEFFYAFEALVANKAQVIITSDTYPKEISGIDDRLISRFDSGLTVAVEPPELEMRVAILLRKAHSEGVNLSEDVAFFVAKHLRSNVRELEGALRKILAYSKFHGREITIELTKEALKDLLTVQNRQISVDNIQKTVADRYGIKIADMYSKKRPADIARARQIAMYLAKELTQKSLPEIGELFGGRDHTTVLHAVRKIADVRSKDALLNRELHTEREKLLRPLQAVSGVVKRRSNTTLPILTNLLITKQGSEVSFLSTDLELQIMTRAELSSGTEQGATTVAALKLVDILRAMPDGEVSLNLSDKRLTVQSGKSRFALQTLPASDFPTIAQNQAFDASITISQKAFRQLLGFVHFAMAQQDIRYYLNGMLLIVEGSQLMAVATDGHRLAFASTSVEGSFARQEVIIPRKTILELQRLLEDNDEALCIDLAPTQARFTFSQIELISKLVEGKFPDFQRVIPKGYTNTFTIGHGEFQQALMRSAILTSDKFKGVRCLIAPGQLKITSNNAEQEEAQEELEIAYDGASADIGFNNFMTDQQQPHADNSYGASSIQILEGLEAVRKRPGMYIGDTSDGTGLHHLVFEVLDNAIDEALAGHCDDIHVTIHADNSISVTDNGRGIPTDIKLNDKHEPKRSAAEIVMTELHAGDNVSIEVAMQWNDSYNENVQCFTNNIPQRDGGAHLTGLRAAMTRVLNKYIESHDQTKKNKTETAGDDMREGLTCVLSVKVPEPKFSSQTKDKLVSSEVRAPVEELVAKALEAFLLETPSDAKIICGKILEAARAREAARKAREMTRRKGILEGGGLPGKLADCQERDPAKSEIYIVEGDSAGGSAKQGRDRKNQAILPLRGKVLNVERARFDKLLSSEQIVILITALGCGIGKEDYNLDKLRYHRIIIMTDADVDGAHIRTLLLTFFYRQMPDMIERGYIYIAQPPLYKIKHGKEERYLKDNHELGQHMLKLALQGAELVPAEGAEPLTGDTLGELTRSYLLAEAVIDRLRQMIDSGALEAIMDGVEIDLSSLASAQTSAEMLEAALRAEPLKPEIRSRLISNNYKQAHRFSKV</sequence>
<keyword evidence="15 17" id="KW-0238">DNA-binding</keyword>
<comment type="caution">
    <text evidence="20">The sequence shown here is derived from an EMBL/GenBank/DDBJ whole genome shotgun (WGS) entry which is preliminary data.</text>
</comment>
<dbReference type="InterPro" id="IPR022634">
    <property type="entry name" value="DNA_polIII_beta_N"/>
</dbReference>
<dbReference type="EMBL" id="JAAAIM010000302">
    <property type="protein sequence ID" value="KAG0290264.1"/>
    <property type="molecule type" value="Genomic_DNA"/>
</dbReference>
<evidence type="ECO:0000256" key="9">
    <source>
        <dbReference type="ARBA" id="ARBA00022723"/>
    </source>
</evidence>
<dbReference type="InterPro" id="IPR034160">
    <property type="entry name" value="TOPRIM_GyrB"/>
</dbReference>
<reference evidence="20 21" key="1">
    <citation type="journal article" date="2020" name="Fungal Divers.">
        <title>Resolving the Mortierellaceae phylogeny through synthesis of multi-gene phylogenetics and phylogenomics.</title>
        <authorList>
            <person name="Vandepol N."/>
            <person name="Liber J."/>
            <person name="Desiro A."/>
            <person name="Na H."/>
            <person name="Kennedy M."/>
            <person name="Barry K."/>
            <person name="Grigoriev I.V."/>
            <person name="Miller A.N."/>
            <person name="O'Donnell K."/>
            <person name="Stajich J.E."/>
            <person name="Bonito G."/>
        </authorList>
    </citation>
    <scope>NUCLEOTIDE SEQUENCE [LARGE SCALE GENOMIC DNA]</scope>
    <source>
        <strain evidence="20 21">AD045</strain>
    </source>
</reference>
<evidence type="ECO:0000256" key="15">
    <source>
        <dbReference type="ARBA" id="ARBA00023125"/>
    </source>
</evidence>
<dbReference type="SUPFAM" id="SSF52540">
    <property type="entry name" value="P-loop containing nucleoside triphosphate hydrolases"/>
    <property type="match status" value="1"/>
</dbReference>
<keyword evidence="14" id="KW-0446">Lipid-binding</keyword>
<gene>
    <name evidence="20" type="ORF">BGZ96_006287</name>
</gene>
<dbReference type="Gene3D" id="1.10.1750.10">
    <property type="match status" value="1"/>
</dbReference>
<dbReference type="InterPro" id="IPR022637">
    <property type="entry name" value="DNA_polIII_beta_cen"/>
</dbReference>
<keyword evidence="13 17" id="KW-0799">Topoisomerase</keyword>
<feature type="compositionally biased region" description="Low complexity" evidence="18">
    <location>
        <begin position="40"/>
        <end position="51"/>
    </location>
</feature>
<evidence type="ECO:0000256" key="4">
    <source>
        <dbReference type="ARBA" id="ARBA00010708"/>
    </source>
</evidence>
<feature type="domain" description="Toprim" evidence="19">
    <location>
        <begin position="997"/>
        <end position="1112"/>
    </location>
</feature>
<dbReference type="Gene3D" id="1.10.8.60">
    <property type="match status" value="1"/>
</dbReference>
<comment type="subunit">
    <text evidence="17">Homodimer.</text>
</comment>
<evidence type="ECO:0000256" key="13">
    <source>
        <dbReference type="ARBA" id="ARBA00023029"/>
    </source>
</evidence>
<dbReference type="PANTHER" id="PTHR45866:SF1">
    <property type="entry name" value="DNA GYRASE SUBUNIT B, MITOCHONDRIAL"/>
    <property type="match status" value="1"/>
</dbReference>
<evidence type="ECO:0000256" key="3">
    <source>
        <dbReference type="ARBA" id="ARBA00006583"/>
    </source>
</evidence>